<name>A0AAV5KAS8_9ROSI</name>
<evidence type="ECO:0000256" key="5">
    <source>
        <dbReference type="ARBA" id="ARBA00023136"/>
    </source>
</evidence>
<proteinExistence type="predicted"/>
<keyword evidence="2" id="KW-0812">Transmembrane</keyword>
<dbReference type="InterPro" id="IPR032675">
    <property type="entry name" value="LRR_dom_sf"/>
</dbReference>
<keyword evidence="6" id="KW-0675">Receptor</keyword>
<evidence type="ECO:0000313" key="9">
    <source>
        <dbReference type="Proteomes" id="UP001054252"/>
    </source>
</evidence>
<evidence type="ECO:0000256" key="3">
    <source>
        <dbReference type="ARBA" id="ARBA00022729"/>
    </source>
</evidence>
<keyword evidence="3" id="KW-0732">Signal</keyword>
<dbReference type="Proteomes" id="UP001054252">
    <property type="component" value="Unassembled WGS sequence"/>
</dbReference>
<accession>A0AAV5KAS8</accession>
<evidence type="ECO:0000256" key="7">
    <source>
        <dbReference type="ARBA" id="ARBA00023180"/>
    </source>
</evidence>
<reference evidence="8 9" key="1">
    <citation type="journal article" date="2021" name="Commun. Biol.">
        <title>The genome of Shorea leprosula (Dipterocarpaceae) highlights the ecological relevance of drought in aseasonal tropical rainforests.</title>
        <authorList>
            <person name="Ng K.K.S."/>
            <person name="Kobayashi M.J."/>
            <person name="Fawcett J.A."/>
            <person name="Hatakeyama M."/>
            <person name="Paape T."/>
            <person name="Ng C.H."/>
            <person name="Ang C.C."/>
            <person name="Tnah L.H."/>
            <person name="Lee C.T."/>
            <person name="Nishiyama T."/>
            <person name="Sese J."/>
            <person name="O'Brien M.J."/>
            <person name="Copetti D."/>
            <person name="Mohd Noor M.I."/>
            <person name="Ong R.C."/>
            <person name="Putra M."/>
            <person name="Sireger I.Z."/>
            <person name="Indrioko S."/>
            <person name="Kosugi Y."/>
            <person name="Izuno A."/>
            <person name="Isagi Y."/>
            <person name="Lee S.L."/>
            <person name="Shimizu K.K."/>
        </authorList>
    </citation>
    <scope>NUCLEOTIDE SEQUENCE [LARGE SCALE GENOMIC DNA]</scope>
    <source>
        <strain evidence="8">214</strain>
    </source>
</reference>
<dbReference type="EMBL" id="BPVZ01000058">
    <property type="protein sequence ID" value="GKV21723.1"/>
    <property type="molecule type" value="Genomic_DNA"/>
</dbReference>
<keyword evidence="9" id="KW-1185">Reference proteome</keyword>
<keyword evidence="4" id="KW-1133">Transmembrane helix</keyword>
<evidence type="ECO:0000256" key="2">
    <source>
        <dbReference type="ARBA" id="ARBA00022692"/>
    </source>
</evidence>
<evidence type="ECO:0000256" key="4">
    <source>
        <dbReference type="ARBA" id="ARBA00022989"/>
    </source>
</evidence>
<comment type="caution">
    <text evidence="8">The sequence shown here is derived from an EMBL/GenBank/DDBJ whole genome shotgun (WGS) entry which is preliminary data.</text>
</comment>
<dbReference type="PANTHER" id="PTHR48063:SF98">
    <property type="entry name" value="LRR RECEPTOR-LIKE SERINE_THREONINE-PROTEIN KINASE FLS2"/>
    <property type="match status" value="1"/>
</dbReference>
<dbReference type="GO" id="GO:0016020">
    <property type="term" value="C:membrane"/>
    <property type="evidence" value="ECO:0007669"/>
    <property type="project" value="UniProtKB-SubCell"/>
</dbReference>
<protein>
    <submittedName>
        <fullName evidence="8">Uncharacterized protein</fullName>
    </submittedName>
</protein>
<dbReference type="Gene3D" id="3.80.10.10">
    <property type="entry name" value="Ribonuclease Inhibitor"/>
    <property type="match status" value="1"/>
</dbReference>
<comment type="subcellular location">
    <subcellularLocation>
        <location evidence="1">Membrane</location>
        <topology evidence="1">Single-pass type I membrane protein</topology>
    </subcellularLocation>
</comment>
<dbReference type="InterPro" id="IPR046956">
    <property type="entry name" value="RLP23-like"/>
</dbReference>
<sequence>MSQLSFLIILNLSNDNFYGRIPLSIQLQSFLADAFIGNFPLYGPPLTPTCPEDEKPSNGVGIPKMMGVNSGKGLNPAWNLEWLLVS</sequence>
<organism evidence="8 9">
    <name type="scientific">Rubroshorea leprosula</name>
    <dbReference type="NCBI Taxonomy" id="152421"/>
    <lineage>
        <taxon>Eukaryota</taxon>
        <taxon>Viridiplantae</taxon>
        <taxon>Streptophyta</taxon>
        <taxon>Embryophyta</taxon>
        <taxon>Tracheophyta</taxon>
        <taxon>Spermatophyta</taxon>
        <taxon>Magnoliopsida</taxon>
        <taxon>eudicotyledons</taxon>
        <taxon>Gunneridae</taxon>
        <taxon>Pentapetalae</taxon>
        <taxon>rosids</taxon>
        <taxon>malvids</taxon>
        <taxon>Malvales</taxon>
        <taxon>Dipterocarpaceae</taxon>
        <taxon>Rubroshorea</taxon>
    </lineage>
</organism>
<keyword evidence="7" id="KW-0325">Glycoprotein</keyword>
<dbReference type="AlphaFoldDB" id="A0AAV5KAS8"/>
<keyword evidence="5" id="KW-0472">Membrane</keyword>
<evidence type="ECO:0000313" key="8">
    <source>
        <dbReference type="EMBL" id="GKV21723.1"/>
    </source>
</evidence>
<evidence type="ECO:0000256" key="6">
    <source>
        <dbReference type="ARBA" id="ARBA00023170"/>
    </source>
</evidence>
<gene>
    <name evidence="8" type="ORF">SLEP1_g31677</name>
</gene>
<evidence type="ECO:0000256" key="1">
    <source>
        <dbReference type="ARBA" id="ARBA00004479"/>
    </source>
</evidence>
<dbReference type="PANTHER" id="PTHR48063">
    <property type="entry name" value="LRR RECEPTOR-LIKE KINASE"/>
    <property type="match status" value="1"/>
</dbReference>